<dbReference type="Gene3D" id="1.10.10.60">
    <property type="entry name" value="Homeodomain-like"/>
    <property type="match status" value="1"/>
</dbReference>
<dbReference type="SUPFAM" id="SSF46689">
    <property type="entry name" value="Homeodomain-like"/>
    <property type="match status" value="1"/>
</dbReference>
<dbReference type="Pfam" id="PF13384">
    <property type="entry name" value="HTH_23"/>
    <property type="match status" value="1"/>
</dbReference>
<dbReference type="PANTHER" id="PTHR34294">
    <property type="entry name" value="TRANSCRIPTIONAL REGULATOR-RELATED"/>
    <property type="match status" value="1"/>
</dbReference>
<feature type="domain" description="Sugar-binding" evidence="5">
    <location>
        <begin position="60"/>
        <end position="314"/>
    </location>
</feature>
<dbReference type="SUPFAM" id="SSF100950">
    <property type="entry name" value="NagB/RpiA/CoA transferase-like"/>
    <property type="match status" value="1"/>
</dbReference>
<keyword evidence="7" id="KW-1185">Reference proteome</keyword>
<keyword evidence="2" id="KW-0805">Transcription regulation</keyword>
<comment type="similarity">
    <text evidence="1">Belongs to the SorC transcriptional regulatory family.</text>
</comment>
<dbReference type="Gene3D" id="3.40.50.1360">
    <property type="match status" value="1"/>
</dbReference>
<evidence type="ECO:0000313" key="7">
    <source>
        <dbReference type="Proteomes" id="UP000183700"/>
    </source>
</evidence>
<evidence type="ECO:0000256" key="4">
    <source>
        <dbReference type="ARBA" id="ARBA00023163"/>
    </source>
</evidence>
<dbReference type="InterPro" id="IPR037171">
    <property type="entry name" value="NagB/RpiA_transferase-like"/>
</dbReference>
<dbReference type="InterPro" id="IPR007324">
    <property type="entry name" value="Sugar-bd_dom_put"/>
</dbReference>
<dbReference type="OrthoDB" id="58802at2"/>
<evidence type="ECO:0000256" key="1">
    <source>
        <dbReference type="ARBA" id="ARBA00010466"/>
    </source>
</evidence>
<evidence type="ECO:0000256" key="3">
    <source>
        <dbReference type="ARBA" id="ARBA00023125"/>
    </source>
</evidence>
<dbReference type="AlphaFoldDB" id="A0A1L8STJ6"/>
<name>A0A1L8STJ6_9ENTE</name>
<dbReference type="InterPro" id="IPR051054">
    <property type="entry name" value="SorC_transcr_regulators"/>
</dbReference>
<comment type="caution">
    <text evidence="6">The sequence shown here is derived from an EMBL/GenBank/DDBJ whole genome shotgun (WGS) entry which is preliminary data.</text>
</comment>
<protein>
    <recommendedName>
        <fullName evidence="5">Sugar-binding domain-containing protein</fullName>
    </recommendedName>
</protein>
<evidence type="ECO:0000256" key="2">
    <source>
        <dbReference type="ARBA" id="ARBA00023015"/>
    </source>
</evidence>
<dbReference type="Pfam" id="PF04198">
    <property type="entry name" value="Sugar-bind"/>
    <property type="match status" value="1"/>
</dbReference>
<proteinExistence type="inferred from homology"/>
<dbReference type="GO" id="GO:0030246">
    <property type="term" value="F:carbohydrate binding"/>
    <property type="evidence" value="ECO:0007669"/>
    <property type="project" value="InterPro"/>
</dbReference>
<keyword evidence="4" id="KW-0804">Transcription</keyword>
<dbReference type="InterPro" id="IPR009057">
    <property type="entry name" value="Homeodomain-like_sf"/>
</dbReference>
<reference evidence="6 7" key="1">
    <citation type="submission" date="2014-12" db="EMBL/GenBank/DDBJ databases">
        <title>Draft genome sequences of 29 type strains of Enterococci.</title>
        <authorList>
            <person name="Zhong Z."/>
            <person name="Sun Z."/>
            <person name="Liu W."/>
            <person name="Zhang W."/>
            <person name="Zhang H."/>
        </authorList>
    </citation>
    <scope>NUCLEOTIDE SEQUENCE [LARGE SCALE GENOMIC DNA]</scope>
    <source>
        <strain evidence="6 7">DSM 22802</strain>
    </source>
</reference>
<dbReference type="RefSeq" id="WP_071862683.1">
    <property type="nucleotide sequence ID" value="NZ_CAURXW010000021.1"/>
</dbReference>
<dbReference type="PANTHER" id="PTHR34294:SF1">
    <property type="entry name" value="TRANSCRIPTIONAL REGULATOR LSRR"/>
    <property type="match status" value="1"/>
</dbReference>
<accession>A0A1L8STJ6</accession>
<dbReference type="Proteomes" id="UP000183700">
    <property type="component" value="Unassembled WGS sequence"/>
</dbReference>
<gene>
    <name evidence="6" type="ORF">RV00_GL002925</name>
</gene>
<dbReference type="STRING" id="319970.RV00_GL002925"/>
<dbReference type="GO" id="GO:0003677">
    <property type="term" value="F:DNA binding"/>
    <property type="evidence" value="ECO:0007669"/>
    <property type="project" value="UniProtKB-KW"/>
</dbReference>
<evidence type="ECO:0000259" key="5">
    <source>
        <dbReference type="Pfam" id="PF04198"/>
    </source>
</evidence>
<organism evidence="6 7">
    <name type="scientific">Enterococcus devriesei</name>
    <dbReference type="NCBI Taxonomy" id="319970"/>
    <lineage>
        <taxon>Bacteria</taxon>
        <taxon>Bacillati</taxon>
        <taxon>Bacillota</taxon>
        <taxon>Bacilli</taxon>
        <taxon>Lactobacillales</taxon>
        <taxon>Enterococcaceae</taxon>
        <taxon>Enterococcus</taxon>
    </lineage>
</organism>
<keyword evidence="3" id="KW-0238">DNA-binding</keyword>
<dbReference type="EMBL" id="JXKM01000007">
    <property type="protein sequence ID" value="OJG35371.1"/>
    <property type="molecule type" value="Genomic_DNA"/>
</dbReference>
<sequence length="317" mass="35692">MQKEEDKLLVRIAEMYYQEDKNQSQISKELNIHRSTISRLLKRSRNEGIVNISINYDKAGTYSIEKELQEKFNLKKAIIVQAGADLSRTQKDKLLAQGVGEYLTEIIKDNMIFGFSWGETMSAIPEGLTDYDVKNILCVPMIGGPSGRLISDYHVNTITYEASKKLNGRALLIDSPAFPETVALKKALMENEFNQELIDYWRKIDIAILGIGSPTLKASESWKQFYGEDVLAYLEGKKVVGDVVSRFYNIEGEHIDNTLDDRLIGIDIADLKRTPYRIGVAEAVDKADAIASALKGRYINVLVTTEETAEEVLKRSV</sequence>
<evidence type="ECO:0000313" key="6">
    <source>
        <dbReference type="EMBL" id="OJG35371.1"/>
    </source>
</evidence>